<name>A0ABT3HH57_9HYPH</name>
<comment type="caution">
    <text evidence="1">The sequence shown here is derived from an EMBL/GenBank/DDBJ whole genome shotgun (WGS) entry which is preliminary data.</text>
</comment>
<proteinExistence type="predicted"/>
<gene>
    <name evidence="1" type="ORF">M2319_004097</name>
</gene>
<sequence>MAAGANSTAQAGRKRPAICNNMRVQTWTTKRGGKAVMTAHDDNVMRVTFRKGRAAK</sequence>
<dbReference type="RefSeq" id="WP_264603316.1">
    <property type="nucleotide sequence ID" value="NZ_JAOQNS010000014.1"/>
</dbReference>
<reference evidence="2" key="1">
    <citation type="submission" date="2023-07" db="EMBL/GenBank/DDBJ databases">
        <title>Genome sequencing of Purple Non-Sulfur Bacteria from various extreme environments.</title>
        <authorList>
            <person name="Mayer M."/>
        </authorList>
    </citation>
    <scope>NUCLEOTIDE SEQUENCE [LARGE SCALE GENOMIC DNA]</scope>
    <source>
        <strain evidence="2">DSM 17935</strain>
    </source>
</reference>
<dbReference type="Proteomes" id="UP001209755">
    <property type="component" value="Unassembled WGS sequence"/>
</dbReference>
<evidence type="ECO:0008006" key="3">
    <source>
        <dbReference type="Google" id="ProtNLM"/>
    </source>
</evidence>
<keyword evidence="2" id="KW-1185">Reference proteome</keyword>
<dbReference type="EMBL" id="JAOQNS010000014">
    <property type="protein sequence ID" value="MCW2309738.1"/>
    <property type="molecule type" value="Genomic_DNA"/>
</dbReference>
<accession>A0ABT3HH57</accession>
<protein>
    <recommendedName>
        <fullName evidence="3">50S ribosomal protein L28</fullName>
    </recommendedName>
</protein>
<evidence type="ECO:0000313" key="1">
    <source>
        <dbReference type="EMBL" id="MCW2309738.1"/>
    </source>
</evidence>
<evidence type="ECO:0000313" key="2">
    <source>
        <dbReference type="Proteomes" id="UP001209755"/>
    </source>
</evidence>
<organism evidence="1 2">
    <name type="scientific">Rhodobium gokarnense</name>
    <dbReference type="NCBI Taxonomy" id="364296"/>
    <lineage>
        <taxon>Bacteria</taxon>
        <taxon>Pseudomonadati</taxon>
        <taxon>Pseudomonadota</taxon>
        <taxon>Alphaproteobacteria</taxon>
        <taxon>Hyphomicrobiales</taxon>
        <taxon>Rhodobiaceae</taxon>
        <taxon>Rhodobium</taxon>
    </lineage>
</organism>